<accession>A0A328VLB7</accession>
<dbReference type="PROSITE" id="PS51332">
    <property type="entry name" value="B12_BINDING"/>
    <property type="match status" value="1"/>
</dbReference>
<evidence type="ECO:0000259" key="5">
    <source>
        <dbReference type="PROSITE" id="PS50937"/>
    </source>
</evidence>
<evidence type="ECO:0008006" key="9">
    <source>
        <dbReference type="Google" id="ProtNLM"/>
    </source>
</evidence>
<feature type="domain" description="B12-binding" evidence="6">
    <location>
        <begin position="250"/>
        <end position="383"/>
    </location>
</feature>
<feature type="region of interest" description="Disordered" evidence="4">
    <location>
        <begin position="125"/>
        <end position="153"/>
    </location>
</feature>
<dbReference type="SUPFAM" id="SSF46955">
    <property type="entry name" value="Putative DNA-binding domain"/>
    <property type="match status" value="1"/>
</dbReference>
<protein>
    <recommendedName>
        <fullName evidence="9">HTH merR-type domain-containing protein</fullName>
    </recommendedName>
</protein>
<comment type="caution">
    <text evidence="7">The sequence shown here is derived from an EMBL/GenBank/DDBJ whole genome shotgun (WGS) entry which is preliminary data.</text>
</comment>
<dbReference type="InterPro" id="IPR036594">
    <property type="entry name" value="Meth_synthase_dom"/>
</dbReference>
<dbReference type="GO" id="GO:0003700">
    <property type="term" value="F:DNA-binding transcription factor activity"/>
    <property type="evidence" value="ECO:0007669"/>
    <property type="project" value="InterPro"/>
</dbReference>
<keyword evidence="8" id="KW-1185">Reference proteome</keyword>
<feature type="domain" description="HTH merR-type" evidence="5">
    <location>
        <begin position="31"/>
        <end position="90"/>
    </location>
</feature>
<evidence type="ECO:0000259" key="6">
    <source>
        <dbReference type="PROSITE" id="PS51332"/>
    </source>
</evidence>
<dbReference type="InterPro" id="IPR000551">
    <property type="entry name" value="MerR-type_HTH_dom"/>
</dbReference>
<dbReference type="AlphaFoldDB" id="A0A328VLB7"/>
<dbReference type="PANTHER" id="PTHR30204:SF67">
    <property type="entry name" value="HTH-TYPE TRANSCRIPTIONAL REGULATOR MLRA-RELATED"/>
    <property type="match status" value="1"/>
</dbReference>
<dbReference type="GO" id="GO:0003677">
    <property type="term" value="F:DNA binding"/>
    <property type="evidence" value="ECO:0007669"/>
    <property type="project" value="UniProtKB-KW"/>
</dbReference>
<dbReference type="Proteomes" id="UP000248706">
    <property type="component" value="Unassembled WGS sequence"/>
</dbReference>
<dbReference type="Pfam" id="PF02607">
    <property type="entry name" value="B12-binding_2"/>
    <property type="match status" value="1"/>
</dbReference>
<dbReference type="SUPFAM" id="SSF52242">
    <property type="entry name" value="Cobalamin (vitamin B12)-binding domain"/>
    <property type="match status" value="1"/>
</dbReference>
<evidence type="ECO:0000256" key="3">
    <source>
        <dbReference type="ARBA" id="ARBA00023163"/>
    </source>
</evidence>
<dbReference type="PROSITE" id="PS50937">
    <property type="entry name" value="HTH_MERR_2"/>
    <property type="match status" value="1"/>
</dbReference>
<dbReference type="InterPro" id="IPR009061">
    <property type="entry name" value="DNA-bd_dom_put_sf"/>
</dbReference>
<dbReference type="InterPro" id="IPR006158">
    <property type="entry name" value="Cobalamin-bd"/>
</dbReference>
<evidence type="ECO:0000256" key="2">
    <source>
        <dbReference type="ARBA" id="ARBA00023125"/>
    </source>
</evidence>
<dbReference type="Pfam" id="PF13411">
    <property type="entry name" value="MerR_1"/>
    <property type="match status" value="1"/>
</dbReference>
<evidence type="ECO:0000256" key="4">
    <source>
        <dbReference type="SAM" id="MobiDB-lite"/>
    </source>
</evidence>
<reference evidence="7 8" key="1">
    <citation type="submission" date="2016-08" db="EMBL/GenBank/DDBJ databases">
        <title>Analysis of Carbohydrate Active Enzymes in Thermogemmatispora T81 Reveals Carbohydrate Degradation Ability.</title>
        <authorList>
            <person name="Tomazini A."/>
            <person name="Lal S."/>
            <person name="Stott M."/>
            <person name="Henrissat B."/>
            <person name="Polikarpov I."/>
            <person name="Sparling R."/>
            <person name="Levin D.B."/>
        </authorList>
    </citation>
    <scope>NUCLEOTIDE SEQUENCE [LARGE SCALE GENOMIC DNA]</scope>
    <source>
        <strain evidence="7 8">T81</strain>
    </source>
</reference>
<dbReference type="InterPro" id="IPR047057">
    <property type="entry name" value="MerR_fam"/>
</dbReference>
<dbReference type="EMBL" id="MCIF01000002">
    <property type="protein sequence ID" value="RAQ96982.1"/>
    <property type="molecule type" value="Genomic_DNA"/>
</dbReference>
<dbReference type="SMART" id="SM00422">
    <property type="entry name" value="HTH_MERR"/>
    <property type="match status" value="1"/>
</dbReference>
<evidence type="ECO:0000256" key="1">
    <source>
        <dbReference type="ARBA" id="ARBA00023015"/>
    </source>
</evidence>
<dbReference type="Pfam" id="PF02310">
    <property type="entry name" value="B12-binding"/>
    <property type="match status" value="1"/>
</dbReference>
<dbReference type="GO" id="GO:0031419">
    <property type="term" value="F:cobalamin binding"/>
    <property type="evidence" value="ECO:0007669"/>
    <property type="project" value="InterPro"/>
</dbReference>
<dbReference type="InterPro" id="IPR036724">
    <property type="entry name" value="Cobalamin-bd_sf"/>
</dbReference>
<dbReference type="InterPro" id="IPR003759">
    <property type="entry name" value="Cbl-bd_cap"/>
</dbReference>
<dbReference type="PANTHER" id="PTHR30204">
    <property type="entry name" value="REDOX-CYCLING DRUG-SENSING TRANSCRIPTIONAL ACTIVATOR SOXR"/>
    <property type="match status" value="1"/>
</dbReference>
<keyword evidence="1" id="KW-0805">Transcription regulation</keyword>
<feature type="region of interest" description="Disordered" evidence="4">
    <location>
        <begin position="378"/>
        <end position="414"/>
    </location>
</feature>
<proteinExistence type="predicted"/>
<name>A0A328VLB7_9CHLR</name>
<dbReference type="Gene3D" id="1.10.1660.10">
    <property type="match status" value="1"/>
</dbReference>
<keyword evidence="2" id="KW-0238">DNA-binding</keyword>
<dbReference type="Gene3D" id="1.10.1240.10">
    <property type="entry name" value="Methionine synthase domain"/>
    <property type="match status" value="1"/>
</dbReference>
<gene>
    <name evidence="7" type="ORF">A4R35_15700</name>
</gene>
<sequence>MDRKSGHIERPELERYSDSPLFNTKAVVQQTGVPAPTLRAWESRYAILSPERATNAYRLYSERDIALIRWLKERVDSGMAISQAVALWRHLEEEYQKARQLQQMATEFPDERRPAFHVALPLATPTCPEGGGSSQTTTEPRPLSSASPAAISDRPAGLPSTLYNIRRVQEELIDAFKCLDDIRAQRLLASLLALYPVEQVCAEVVTPVLWQVGHLWETGRLSVAIEHFASNFLRGFLINLLYISVNENRGPLIICGCAPGEPHELAPLMLALLLRRAGMRTIYLGQSIETSSLLEVVREMQPVMLCISVTMPAYVATLIDLARRLQELPEPRPLLVFGGQAFLYHSELAHHVPGGLYLSGPLQQIVHELRQVLQDYLASGPAHSREPQSNPDPDVQGSAGSALPSISPPSSPAP</sequence>
<evidence type="ECO:0000313" key="7">
    <source>
        <dbReference type="EMBL" id="RAQ96982.1"/>
    </source>
</evidence>
<feature type="compositionally biased region" description="Polar residues" evidence="4">
    <location>
        <begin position="134"/>
        <end position="147"/>
    </location>
</feature>
<dbReference type="CDD" id="cd01104">
    <property type="entry name" value="HTH_MlrA-CarA"/>
    <property type="match status" value="1"/>
</dbReference>
<keyword evidence="3" id="KW-0804">Transcription</keyword>
<evidence type="ECO:0000313" key="8">
    <source>
        <dbReference type="Proteomes" id="UP000248706"/>
    </source>
</evidence>
<organism evidence="7 8">
    <name type="scientific">Thermogemmatispora tikiterensis</name>
    <dbReference type="NCBI Taxonomy" id="1825093"/>
    <lineage>
        <taxon>Bacteria</taxon>
        <taxon>Bacillati</taxon>
        <taxon>Chloroflexota</taxon>
        <taxon>Ktedonobacteria</taxon>
        <taxon>Thermogemmatisporales</taxon>
        <taxon>Thermogemmatisporaceae</taxon>
        <taxon>Thermogemmatispora</taxon>
    </lineage>
</organism>
<dbReference type="Gene3D" id="3.40.50.280">
    <property type="entry name" value="Cobalamin-binding domain"/>
    <property type="match status" value="1"/>
</dbReference>
<dbReference type="GO" id="GO:0046872">
    <property type="term" value="F:metal ion binding"/>
    <property type="evidence" value="ECO:0007669"/>
    <property type="project" value="InterPro"/>
</dbReference>